<evidence type="ECO:0000256" key="1">
    <source>
        <dbReference type="ARBA" id="ARBA00004141"/>
    </source>
</evidence>
<dbReference type="PANTHER" id="PTHR43731">
    <property type="entry name" value="RHOMBOID PROTEASE"/>
    <property type="match status" value="1"/>
</dbReference>
<evidence type="ECO:0000256" key="4">
    <source>
        <dbReference type="ARBA" id="ARBA00022801"/>
    </source>
</evidence>
<comment type="similarity">
    <text evidence="2">Belongs to the peptidase S54 family.</text>
</comment>
<protein>
    <recommendedName>
        <fullName evidence="8">Peptidase S54 rhomboid domain-containing protein</fullName>
    </recommendedName>
</protein>
<feature type="transmembrane region" description="Helical" evidence="7">
    <location>
        <begin position="197"/>
        <end position="217"/>
    </location>
</feature>
<keyword evidence="3 7" id="KW-0812">Transmembrane</keyword>
<gene>
    <name evidence="9" type="ORF">GCM10009754_44030</name>
</gene>
<keyword evidence="10" id="KW-1185">Reference proteome</keyword>
<dbReference type="Pfam" id="PF01694">
    <property type="entry name" value="Rhomboid"/>
    <property type="match status" value="1"/>
</dbReference>
<keyword evidence="6 7" id="KW-0472">Membrane</keyword>
<comment type="caution">
    <text evidence="9">The sequence shown here is derived from an EMBL/GenBank/DDBJ whole genome shotgun (WGS) entry which is preliminary data.</text>
</comment>
<sequence length="318" mass="33687">MTQPQPNYQQEMPTCWWHPNRHTGLSCTRCGRPACPDCLRDASVGSQCIDCVQAGQRQDRGRQRQYRAAGPGARTVAGARVSTKVVVTPVLIALNAVLYAITAFQAKSPMDNGASKLSLDGVMFPLAVGQNGEWWRLLTSGFLHFGLIHIAVNMLSLWMLGRDLELLLGKARFTAVYLVSLFGGSVAVYLFDNPAGTTAGASGAIYGLLGGILIAVLRLKLNPVPALGVIALNLVISFSLPNISILAHLGGLVVGALVTAAILYAPEKGRVAWQTGALVLVACALVAGVFVRDAQVENLACYGNSQRVTCVDRSTTGA</sequence>
<feature type="transmembrane region" description="Helical" evidence="7">
    <location>
        <begin position="271"/>
        <end position="291"/>
    </location>
</feature>
<feature type="transmembrane region" description="Helical" evidence="7">
    <location>
        <begin position="173"/>
        <end position="191"/>
    </location>
</feature>
<dbReference type="Gene3D" id="1.20.1540.10">
    <property type="entry name" value="Rhomboid-like"/>
    <property type="match status" value="1"/>
</dbReference>
<feature type="domain" description="Peptidase S54 rhomboid" evidence="8">
    <location>
        <begin position="132"/>
        <end position="263"/>
    </location>
</feature>
<feature type="transmembrane region" description="Helical" evidence="7">
    <location>
        <begin position="85"/>
        <end position="106"/>
    </location>
</feature>
<accession>A0ABN2RC60</accession>
<dbReference type="InterPro" id="IPR050925">
    <property type="entry name" value="Rhomboid_protease_S54"/>
</dbReference>
<evidence type="ECO:0000256" key="6">
    <source>
        <dbReference type="ARBA" id="ARBA00023136"/>
    </source>
</evidence>
<keyword evidence="4" id="KW-0378">Hydrolase</keyword>
<evidence type="ECO:0000256" key="2">
    <source>
        <dbReference type="ARBA" id="ARBA00009045"/>
    </source>
</evidence>
<dbReference type="SUPFAM" id="SSF144091">
    <property type="entry name" value="Rhomboid-like"/>
    <property type="match status" value="1"/>
</dbReference>
<reference evidence="9 10" key="1">
    <citation type="journal article" date="2019" name="Int. J. Syst. Evol. Microbiol.">
        <title>The Global Catalogue of Microorganisms (GCM) 10K type strain sequencing project: providing services to taxonomists for standard genome sequencing and annotation.</title>
        <authorList>
            <consortium name="The Broad Institute Genomics Platform"/>
            <consortium name="The Broad Institute Genome Sequencing Center for Infectious Disease"/>
            <person name="Wu L."/>
            <person name="Ma J."/>
        </authorList>
    </citation>
    <scope>NUCLEOTIDE SEQUENCE [LARGE SCALE GENOMIC DNA]</scope>
    <source>
        <strain evidence="9 10">JCM 14545</strain>
    </source>
</reference>
<keyword evidence="5 7" id="KW-1133">Transmembrane helix</keyword>
<dbReference type="Proteomes" id="UP001501116">
    <property type="component" value="Unassembled WGS sequence"/>
</dbReference>
<evidence type="ECO:0000256" key="5">
    <source>
        <dbReference type="ARBA" id="ARBA00022989"/>
    </source>
</evidence>
<organism evidence="9 10">
    <name type="scientific">Amycolatopsis minnesotensis</name>
    <dbReference type="NCBI Taxonomy" id="337894"/>
    <lineage>
        <taxon>Bacteria</taxon>
        <taxon>Bacillati</taxon>
        <taxon>Actinomycetota</taxon>
        <taxon>Actinomycetes</taxon>
        <taxon>Pseudonocardiales</taxon>
        <taxon>Pseudonocardiaceae</taxon>
        <taxon>Amycolatopsis</taxon>
    </lineage>
</organism>
<evidence type="ECO:0000259" key="8">
    <source>
        <dbReference type="Pfam" id="PF01694"/>
    </source>
</evidence>
<dbReference type="InterPro" id="IPR022764">
    <property type="entry name" value="Peptidase_S54_rhomboid_dom"/>
</dbReference>
<comment type="subcellular location">
    <subcellularLocation>
        <location evidence="1">Membrane</location>
        <topology evidence="1">Multi-pass membrane protein</topology>
    </subcellularLocation>
</comment>
<evidence type="ECO:0000256" key="3">
    <source>
        <dbReference type="ARBA" id="ARBA00022692"/>
    </source>
</evidence>
<evidence type="ECO:0000313" key="10">
    <source>
        <dbReference type="Proteomes" id="UP001501116"/>
    </source>
</evidence>
<dbReference type="SUPFAM" id="SSF57845">
    <property type="entry name" value="B-box zinc-binding domain"/>
    <property type="match status" value="1"/>
</dbReference>
<feature type="transmembrane region" description="Helical" evidence="7">
    <location>
        <begin position="142"/>
        <end position="161"/>
    </location>
</feature>
<name>A0ABN2RC60_9PSEU</name>
<dbReference type="PANTHER" id="PTHR43731:SF14">
    <property type="entry name" value="PRESENILIN-ASSOCIATED RHOMBOID-LIKE PROTEIN, MITOCHONDRIAL"/>
    <property type="match status" value="1"/>
</dbReference>
<evidence type="ECO:0000256" key="7">
    <source>
        <dbReference type="SAM" id="Phobius"/>
    </source>
</evidence>
<dbReference type="InterPro" id="IPR035952">
    <property type="entry name" value="Rhomboid-like_sf"/>
</dbReference>
<dbReference type="RefSeq" id="WP_344421753.1">
    <property type="nucleotide sequence ID" value="NZ_BAAANN010000017.1"/>
</dbReference>
<proteinExistence type="inferred from homology"/>
<evidence type="ECO:0000313" key="9">
    <source>
        <dbReference type="EMBL" id="GAA1966717.1"/>
    </source>
</evidence>
<dbReference type="EMBL" id="BAAANN010000017">
    <property type="protein sequence ID" value="GAA1966717.1"/>
    <property type="molecule type" value="Genomic_DNA"/>
</dbReference>